<dbReference type="InterPro" id="IPR004875">
    <property type="entry name" value="DDE_SF_endonuclease_dom"/>
</dbReference>
<name>A0A814JUZ6_9BILA</name>
<organism evidence="2 3">
    <name type="scientific">Brachionus calyciflorus</name>
    <dbReference type="NCBI Taxonomy" id="104777"/>
    <lineage>
        <taxon>Eukaryota</taxon>
        <taxon>Metazoa</taxon>
        <taxon>Spiralia</taxon>
        <taxon>Gnathifera</taxon>
        <taxon>Rotifera</taxon>
        <taxon>Eurotatoria</taxon>
        <taxon>Monogononta</taxon>
        <taxon>Pseudotrocha</taxon>
        <taxon>Ploima</taxon>
        <taxon>Brachionidae</taxon>
        <taxon>Brachionus</taxon>
    </lineage>
</organism>
<sequence length="185" mass="21445">MDNGKTSSTVKGFTIYHISSLVVDFDSITDIVLYERENKLLVEQLKYTRDKKKSFIKTDNVAFLPPNTTSVLQPMDAGFIKCYKGHYRVKFTRKDISYLEKDNFSKVFRPTLVNLFEALEMECSANNEAKQETICQPLEEHFQGETQIQEELSNDGEISEEDLDEKVCPRYAIRDYVIKVKNYGL</sequence>
<proteinExistence type="predicted"/>
<comment type="caution">
    <text evidence="2">The sequence shown here is derived from an EMBL/GenBank/DDBJ whole genome shotgun (WGS) entry which is preliminary data.</text>
</comment>
<dbReference type="OrthoDB" id="125347at2759"/>
<dbReference type="GO" id="GO:0003676">
    <property type="term" value="F:nucleic acid binding"/>
    <property type="evidence" value="ECO:0007669"/>
    <property type="project" value="InterPro"/>
</dbReference>
<reference evidence="2" key="1">
    <citation type="submission" date="2021-02" db="EMBL/GenBank/DDBJ databases">
        <authorList>
            <person name="Nowell W R."/>
        </authorList>
    </citation>
    <scope>NUCLEOTIDE SEQUENCE</scope>
    <source>
        <strain evidence="2">Ploen Becks lab</strain>
    </source>
</reference>
<feature type="domain" description="DDE-1" evidence="1">
    <location>
        <begin position="57"/>
        <end position="134"/>
    </location>
</feature>
<dbReference type="AlphaFoldDB" id="A0A814JUZ6"/>
<dbReference type="Pfam" id="PF03184">
    <property type="entry name" value="DDE_1"/>
    <property type="match status" value="1"/>
</dbReference>
<gene>
    <name evidence="2" type="ORF">OXX778_LOCUS18335</name>
</gene>
<dbReference type="EMBL" id="CAJNOC010005034">
    <property type="protein sequence ID" value="CAF1040707.1"/>
    <property type="molecule type" value="Genomic_DNA"/>
</dbReference>
<keyword evidence="3" id="KW-1185">Reference proteome</keyword>
<evidence type="ECO:0000313" key="2">
    <source>
        <dbReference type="EMBL" id="CAF1040707.1"/>
    </source>
</evidence>
<evidence type="ECO:0000259" key="1">
    <source>
        <dbReference type="Pfam" id="PF03184"/>
    </source>
</evidence>
<protein>
    <recommendedName>
        <fullName evidence="1">DDE-1 domain-containing protein</fullName>
    </recommendedName>
</protein>
<dbReference type="Proteomes" id="UP000663879">
    <property type="component" value="Unassembled WGS sequence"/>
</dbReference>
<accession>A0A814JUZ6</accession>
<evidence type="ECO:0000313" key="3">
    <source>
        <dbReference type="Proteomes" id="UP000663879"/>
    </source>
</evidence>